<evidence type="ECO:0000256" key="5">
    <source>
        <dbReference type="ARBA" id="ARBA00023002"/>
    </source>
</evidence>
<dbReference type="GO" id="GO:0016702">
    <property type="term" value="F:oxidoreductase activity, acting on single donors with incorporation of molecular oxygen, incorporation of two atoms of oxygen"/>
    <property type="evidence" value="ECO:0007669"/>
    <property type="project" value="UniProtKB-ARBA"/>
</dbReference>
<comment type="similarity">
    <text evidence="2">Belongs to the DODA-type extradiol aromatic ring-opening dioxygenase family.</text>
</comment>
<dbReference type="GO" id="GO:0008270">
    <property type="term" value="F:zinc ion binding"/>
    <property type="evidence" value="ECO:0007669"/>
    <property type="project" value="InterPro"/>
</dbReference>
<gene>
    <name evidence="9" type="ORF">D7B24_001061</name>
</gene>
<dbReference type="EMBL" id="RBVV01000012">
    <property type="protein sequence ID" value="RNJ59823.1"/>
    <property type="molecule type" value="Genomic_DNA"/>
</dbReference>
<comment type="cofactor">
    <cofactor evidence="1">
        <name>Zn(2+)</name>
        <dbReference type="ChEBI" id="CHEBI:29105"/>
    </cofactor>
</comment>
<dbReference type="InterPro" id="IPR014436">
    <property type="entry name" value="Extradiol_dOase_DODA"/>
</dbReference>
<dbReference type="GO" id="GO:0008198">
    <property type="term" value="F:ferrous iron binding"/>
    <property type="evidence" value="ECO:0007669"/>
    <property type="project" value="InterPro"/>
</dbReference>
<organism evidence="9 10">
    <name type="scientific">Verticillium nonalfalfae</name>
    <dbReference type="NCBI Taxonomy" id="1051616"/>
    <lineage>
        <taxon>Eukaryota</taxon>
        <taxon>Fungi</taxon>
        <taxon>Dikarya</taxon>
        <taxon>Ascomycota</taxon>
        <taxon>Pezizomycotina</taxon>
        <taxon>Sordariomycetes</taxon>
        <taxon>Hypocreomycetidae</taxon>
        <taxon>Glomerellales</taxon>
        <taxon>Plectosphaerellaceae</taxon>
        <taxon>Verticillium</taxon>
    </lineage>
</organism>
<dbReference type="RefSeq" id="XP_028497981.1">
    <property type="nucleotide sequence ID" value="XM_028635306.1"/>
</dbReference>
<name>A0A3M9YGX2_9PEZI</name>
<dbReference type="CDD" id="cd07363">
    <property type="entry name" value="45_DOPA_Dioxygenase"/>
    <property type="match status" value="1"/>
</dbReference>
<evidence type="ECO:0000256" key="2">
    <source>
        <dbReference type="ARBA" id="ARBA00007581"/>
    </source>
</evidence>
<evidence type="ECO:0000256" key="7">
    <source>
        <dbReference type="SAM" id="MobiDB-lite"/>
    </source>
</evidence>
<dbReference type="InterPro" id="IPR004183">
    <property type="entry name" value="Xdiol_dOase_suB"/>
</dbReference>
<dbReference type="GeneID" id="39604750"/>
<evidence type="ECO:0000259" key="8">
    <source>
        <dbReference type="Pfam" id="PF02900"/>
    </source>
</evidence>
<keyword evidence="5" id="KW-0560">Oxidoreductase</keyword>
<keyword evidence="4" id="KW-0862">Zinc</keyword>
<proteinExistence type="inferred from homology"/>
<dbReference type="PANTHER" id="PTHR30096:SF0">
    <property type="entry name" value="4,5-DOPA DIOXYGENASE EXTRADIOL-LIKE PROTEIN"/>
    <property type="match status" value="1"/>
</dbReference>
<evidence type="ECO:0000256" key="6">
    <source>
        <dbReference type="ARBA" id="ARBA00023242"/>
    </source>
</evidence>
<reference evidence="9 10" key="1">
    <citation type="submission" date="2018-10" db="EMBL/GenBank/DDBJ databases">
        <title>Genome sequence of Verticillium nonalfalfae VnAa140.</title>
        <authorList>
            <person name="Stajich J.E."/>
            <person name="Kasson M.T."/>
        </authorList>
    </citation>
    <scope>NUCLEOTIDE SEQUENCE [LARGE SCALE GENOMIC DNA]</scope>
    <source>
        <strain evidence="9 10">VnAa140</strain>
    </source>
</reference>
<evidence type="ECO:0000256" key="4">
    <source>
        <dbReference type="ARBA" id="ARBA00022833"/>
    </source>
</evidence>
<feature type="domain" description="Extradiol ring-cleavage dioxygenase class III enzyme subunit B" evidence="8">
    <location>
        <begin position="7"/>
        <end position="258"/>
    </location>
</feature>
<dbReference type="GO" id="GO:0000981">
    <property type="term" value="F:DNA-binding transcription factor activity, RNA polymerase II-specific"/>
    <property type="evidence" value="ECO:0007669"/>
    <property type="project" value="InterPro"/>
</dbReference>
<dbReference type="InterPro" id="IPR001138">
    <property type="entry name" value="Zn2Cys6_DnaBD"/>
</dbReference>
<dbReference type="Gene3D" id="3.40.830.10">
    <property type="entry name" value="LigB-like"/>
    <property type="match status" value="1"/>
</dbReference>
<evidence type="ECO:0000256" key="3">
    <source>
        <dbReference type="ARBA" id="ARBA00022723"/>
    </source>
</evidence>
<dbReference type="Proteomes" id="UP000267145">
    <property type="component" value="Unassembled WGS sequence"/>
</dbReference>
<evidence type="ECO:0000313" key="10">
    <source>
        <dbReference type="Proteomes" id="UP000267145"/>
    </source>
</evidence>
<feature type="region of interest" description="Disordered" evidence="7">
    <location>
        <begin position="650"/>
        <end position="692"/>
    </location>
</feature>
<keyword evidence="6" id="KW-0539">Nucleus</keyword>
<evidence type="ECO:0000313" key="9">
    <source>
        <dbReference type="EMBL" id="RNJ59823.1"/>
    </source>
</evidence>
<keyword evidence="10" id="KW-1185">Reference proteome</keyword>
<dbReference type="CDD" id="cd00067">
    <property type="entry name" value="GAL4"/>
    <property type="match status" value="1"/>
</dbReference>
<dbReference type="PANTHER" id="PTHR30096">
    <property type="entry name" value="4,5-DOPA DIOXYGENASE EXTRADIOL-LIKE PROTEIN"/>
    <property type="match status" value="1"/>
</dbReference>
<dbReference type="AlphaFoldDB" id="A0A3M9YGX2"/>
<dbReference type="SUPFAM" id="SSF53213">
    <property type="entry name" value="LigB-like"/>
    <property type="match status" value="1"/>
</dbReference>
<dbReference type="STRING" id="1051616.A0A3M9YGX2"/>
<dbReference type="Pfam" id="PF02900">
    <property type="entry name" value="LigB"/>
    <property type="match status" value="1"/>
</dbReference>
<accession>A0A3M9YGX2</accession>
<keyword evidence="3" id="KW-0479">Metal-binding</keyword>
<sequence>MTRGAVICISHGGGPMPVLGDPGHKDIVSSLTKRVPKLLRLNTPQAPRAIVVVTAHWSTRRPTISSATHHDLYYDYGGFPSEAYALKYPAPGSPDVAEEVRQALAQQGLDPVLDAKRGWDHGVFIPFLLINPAADVPIVQLSVLASESEEEHRRMGLALASLRDSNVAIVGSGFASFHNMRKFGELRAGAGGSRLRSQVKEWNGVLSAAIETEKSEERGKKLAGWRGFPHSFDMHPNGGGEHFMPLLVCSGAAGDEAAAKYKDDFLGADIWTYYWGELRCDETHPICFNCVNTRRSCSFQALTPSTMGGSSPGPSFTSAGPSPGATNLLLDVPNVHSVPPAHMDQLHLMHHFLSGAIPVHDKMPTHQHLVEQALGLPYLMNEILAYSARHLASTCPDKAPQYIFLAREYQAHALTFFNTTQAETTADNAMQMLVFSWMVGMNLLCDAACADDDATVLDDFIRYIELYRGVRVIASAAWDVLIKSNHASVFEDGQLISMKLGTGAETEALQVLITNSLGMDDEQKQGNQEALARIQATYDSHSSLDADSKDSSPRVSPRGHLGDAVGMALAWPQVVTPGFLTSLRAKRPESLLVLAHFAVIMHWCRGHWIVGRVGSRLLRSIVAALGPGWERWLQYPRDLVESTAPEPFRGVKVDPVDGQMRLDSAPNSQPYRPSASDAILAPAPKRRIQPTL</sequence>
<comment type="caution">
    <text evidence="9">The sequence shown here is derived from an EMBL/GenBank/DDBJ whole genome shotgun (WGS) entry which is preliminary data.</text>
</comment>
<evidence type="ECO:0000256" key="1">
    <source>
        <dbReference type="ARBA" id="ARBA00001947"/>
    </source>
</evidence>
<protein>
    <recommendedName>
        <fullName evidence="8">Extradiol ring-cleavage dioxygenase class III enzyme subunit B domain-containing protein</fullName>
    </recommendedName>
</protein>